<evidence type="ECO:0000313" key="1">
    <source>
        <dbReference type="EMBL" id="OBQ45515.1"/>
    </source>
</evidence>
<accession>A0A1B7X7Y8</accession>
<dbReference type="EMBL" id="LJOW01000002">
    <property type="protein sequence ID" value="OBQ45515.1"/>
    <property type="molecule type" value="Genomic_DNA"/>
</dbReference>
<comment type="caution">
    <text evidence="1">The sequence shown here is derived from an EMBL/GenBank/DDBJ whole genome shotgun (WGS) entry which is preliminary data.</text>
</comment>
<protein>
    <submittedName>
        <fullName evidence="1">Uncharacterized protein</fullName>
    </submittedName>
</protein>
<organism evidence="1 2">
    <name type="scientific">Aphanizomenon flos-aquae WA102</name>
    <dbReference type="NCBI Taxonomy" id="1710896"/>
    <lineage>
        <taxon>Bacteria</taxon>
        <taxon>Bacillati</taxon>
        <taxon>Cyanobacteriota</taxon>
        <taxon>Cyanophyceae</taxon>
        <taxon>Nostocales</taxon>
        <taxon>Aphanizomenonaceae</taxon>
        <taxon>Aphanizomenon</taxon>
    </lineage>
</organism>
<evidence type="ECO:0000313" key="2">
    <source>
        <dbReference type="Proteomes" id="UP000092093"/>
    </source>
</evidence>
<gene>
    <name evidence="1" type="ORF">AN484_00630</name>
</gene>
<name>A0A1B7X7Y8_APHFL</name>
<proteinExistence type="predicted"/>
<dbReference type="AlphaFoldDB" id="A0A1B7X7Y8"/>
<dbReference type="Proteomes" id="UP000092093">
    <property type="component" value="Unassembled WGS sequence"/>
</dbReference>
<reference evidence="1 2" key="1">
    <citation type="submission" date="2015-09" db="EMBL/GenBank/DDBJ databases">
        <title>Aphanizomenon flos-aquae WA102.</title>
        <authorList>
            <person name="Driscoll C."/>
        </authorList>
    </citation>
    <scope>NUCLEOTIDE SEQUENCE [LARGE SCALE GENOMIC DNA]</scope>
    <source>
        <strain evidence="1">WA102</strain>
    </source>
</reference>
<sequence length="149" mass="15693">MATVEKDFKVKNGLVVTNGGTFGDAVTVGVPTLNAHAATKEYVDSRSMAVGATAPSSPTNGTMWLDTATNRVNFYYDGSWYTQATIDDTNNLPQHIHDTAIDGTGFIVSQFYEGGSFNSPLGVGLDAGGPDSTVWTVVFDGGSVVDNFN</sequence>